<proteinExistence type="predicted"/>
<evidence type="ECO:0000313" key="1">
    <source>
        <dbReference type="EMBL" id="UJF32277.1"/>
    </source>
</evidence>
<evidence type="ECO:0000313" key="2">
    <source>
        <dbReference type="Proteomes" id="UP001649230"/>
    </source>
</evidence>
<dbReference type="Proteomes" id="UP001649230">
    <property type="component" value="Chromosome"/>
</dbReference>
<dbReference type="InterPro" id="IPR058600">
    <property type="entry name" value="YhjD-like"/>
</dbReference>
<keyword evidence="2" id="KW-1185">Reference proteome</keyword>
<dbReference type="EMBL" id="CP090978">
    <property type="protein sequence ID" value="UJF32277.1"/>
    <property type="molecule type" value="Genomic_DNA"/>
</dbReference>
<reference evidence="1 2" key="1">
    <citation type="journal article" date="2024" name="Int. J. Syst. Evol. Microbiol.">
        <title>Paenibacillus hexagrammi sp. nov., a novel bacterium isolated from the gut content of Hexagrammos agrammus.</title>
        <authorList>
            <person name="Jung H.K."/>
            <person name="Kim D.G."/>
            <person name="Zin H."/>
            <person name="Park J."/>
            <person name="Jung H."/>
            <person name="Kim Y.O."/>
            <person name="Kong H.J."/>
            <person name="Kim J.W."/>
            <person name="Kim Y.S."/>
        </authorList>
    </citation>
    <scope>NUCLEOTIDE SEQUENCE [LARGE SCALE GENOMIC DNA]</scope>
    <source>
        <strain evidence="1 2">YPD9-1</strain>
    </source>
</reference>
<organism evidence="1 2">
    <name type="scientific">Paenibacillus hexagrammi</name>
    <dbReference type="NCBI Taxonomy" id="2908839"/>
    <lineage>
        <taxon>Bacteria</taxon>
        <taxon>Bacillati</taxon>
        <taxon>Bacillota</taxon>
        <taxon>Bacilli</taxon>
        <taxon>Bacillales</taxon>
        <taxon>Paenibacillaceae</taxon>
        <taxon>Paenibacillus</taxon>
    </lineage>
</organism>
<protein>
    <submittedName>
        <fullName evidence="1">Uncharacterized protein</fullName>
    </submittedName>
</protein>
<name>A0ABY3SH55_9BACL</name>
<sequence>MALTSAALPTAEELYLIRESVLLPFLLTIIDKNVGELQSSLETPLKSLYLAAADRLVADIHKDLVRINRTLRSQNIKIWREEHNENQKDELHYKYRCRGYTHELEVLRQTAKAELRVRLTLYVRQLSKELKKEIH</sequence>
<dbReference type="Pfam" id="PF26325">
    <property type="entry name" value="YhjD"/>
    <property type="match status" value="1"/>
</dbReference>
<dbReference type="RefSeq" id="WP_235118621.1">
    <property type="nucleotide sequence ID" value="NZ_CP090978.1"/>
</dbReference>
<accession>A0ABY3SH55</accession>
<gene>
    <name evidence="1" type="ORF">L0M14_21525</name>
</gene>